<dbReference type="Gene3D" id="3.30.465.10">
    <property type="match status" value="1"/>
</dbReference>
<evidence type="ECO:0000256" key="6">
    <source>
        <dbReference type="ARBA" id="ARBA00022989"/>
    </source>
</evidence>
<evidence type="ECO:0000256" key="7">
    <source>
        <dbReference type="ARBA" id="ARBA00023122"/>
    </source>
</evidence>
<protein>
    <submittedName>
        <fullName evidence="14">Hemolysin, contains CBS domains</fullName>
    </submittedName>
</protein>
<keyword evidence="4 11" id="KW-0812">Transmembrane</keyword>
<dbReference type="Pfam" id="PF00571">
    <property type="entry name" value="CBS"/>
    <property type="match status" value="2"/>
</dbReference>
<evidence type="ECO:0000256" key="5">
    <source>
        <dbReference type="ARBA" id="ARBA00022737"/>
    </source>
</evidence>
<dbReference type="InterPro" id="IPR036318">
    <property type="entry name" value="FAD-bd_PCMH-like_sf"/>
</dbReference>
<dbReference type="AlphaFoldDB" id="A0A1I0LEC1"/>
<feature type="transmembrane region" description="Helical" evidence="11">
    <location>
        <begin position="94"/>
        <end position="116"/>
    </location>
</feature>
<feature type="signal peptide" evidence="12">
    <location>
        <begin position="1"/>
        <end position="23"/>
    </location>
</feature>
<evidence type="ECO:0000256" key="9">
    <source>
        <dbReference type="PROSITE-ProRule" id="PRU00703"/>
    </source>
</evidence>
<proteinExistence type="inferred from homology"/>
<dbReference type="FunFam" id="3.10.580.10:FF:000002">
    <property type="entry name" value="Magnesium/cobalt efflux protein CorC"/>
    <property type="match status" value="1"/>
</dbReference>
<keyword evidence="3" id="KW-1003">Cell membrane</keyword>
<comment type="subcellular location">
    <subcellularLocation>
        <location evidence="1">Cell membrane</location>
        <topology evidence="1">Multi-pass membrane protein</topology>
    </subcellularLocation>
</comment>
<dbReference type="Gene3D" id="3.10.580.10">
    <property type="entry name" value="CBS-domain"/>
    <property type="match status" value="1"/>
</dbReference>
<keyword evidence="15" id="KW-1185">Reference proteome</keyword>
<keyword evidence="7 9" id="KW-0129">CBS domain</keyword>
<accession>A0A1I0LEC1</accession>
<dbReference type="RefSeq" id="WP_093525865.1">
    <property type="nucleotide sequence ID" value="NZ_FOIJ01000025.1"/>
</dbReference>
<feature type="chain" id="PRO_5011657943" evidence="12">
    <location>
        <begin position="24"/>
        <end position="471"/>
    </location>
</feature>
<feature type="transmembrane region" description="Helical" evidence="11">
    <location>
        <begin position="136"/>
        <end position="161"/>
    </location>
</feature>
<dbReference type="PROSITE" id="PS51371">
    <property type="entry name" value="CBS"/>
    <property type="match status" value="2"/>
</dbReference>
<dbReference type="PANTHER" id="PTHR22777">
    <property type="entry name" value="HEMOLYSIN-RELATED"/>
    <property type="match status" value="1"/>
</dbReference>
<evidence type="ECO:0000313" key="14">
    <source>
        <dbReference type="EMBL" id="SEU37927.1"/>
    </source>
</evidence>
<evidence type="ECO:0000313" key="15">
    <source>
        <dbReference type="Proteomes" id="UP000199181"/>
    </source>
</evidence>
<evidence type="ECO:0000256" key="2">
    <source>
        <dbReference type="ARBA" id="ARBA00006337"/>
    </source>
</evidence>
<name>A0A1I0LEC1_9BACT</name>
<feature type="transmembrane region" description="Helical" evidence="11">
    <location>
        <begin position="62"/>
        <end position="82"/>
    </location>
</feature>
<evidence type="ECO:0000256" key="1">
    <source>
        <dbReference type="ARBA" id="ARBA00004651"/>
    </source>
</evidence>
<keyword evidence="8 11" id="KW-0472">Membrane</keyword>
<dbReference type="CDD" id="cd04590">
    <property type="entry name" value="CBS_pair_CorC_HlyC_assoc"/>
    <property type="match status" value="1"/>
</dbReference>
<dbReference type="InterPro" id="IPR000644">
    <property type="entry name" value="CBS_dom"/>
</dbReference>
<dbReference type="GO" id="GO:0050660">
    <property type="term" value="F:flavin adenine dinucleotide binding"/>
    <property type="evidence" value="ECO:0007669"/>
    <property type="project" value="InterPro"/>
</dbReference>
<sequence>MPTWALWAACLALCFLRSLVAAAESALYGTSDLRAQELAETQGRAGKRVLRHKTEREATATALRLGMVLSGFLAAAIGAFVPPRLLDFNRLGDGAWLSLATVAAGALLVGVVATLLDVTMRGLANGGAERWALRLSGLVSVLVFFFYPPMRLVMALLNLVVRTFGRTLRFEAPPPPLEELEKLLAAQAANNEVDKSAPQLIRSIFELSDKRCRDVMVSRTEVVTVELSTPPTEVLRLLAEENHSRIPVYRDEVDRIVGILHARDLIPLLQHPELIVLPDVIRPAHFVPWMKPIGDLLRDMQKRRIHMAMVVDEYGGFMGVVTLEDILREIVGDIGDEFEVEEKQVEKQADGSFLVEAALEVESFTKAFGFELPEGDFDTLGGFLSSLAGHLPDVGERFTYGGWQFTVAAKEGARVDRVRVVRLKGTPSAKDKDAPERDGKDKESSGEGPGEGPGDGPGEARPGPLAPSAKA</sequence>
<feature type="compositionally biased region" description="Gly residues" evidence="10">
    <location>
        <begin position="447"/>
        <end position="457"/>
    </location>
</feature>
<comment type="similarity">
    <text evidence="2">Belongs to the UPF0053 family.</text>
</comment>
<dbReference type="EMBL" id="FOIJ01000025">
    <property type="protein sequence ID" value="SEU37927.1"/>
    <property type="molecule type" value="Genomic_DNA"/>
</dbReference>
<keyword evidence="12" id="KW-0732">Signal</keyword>
<evidence type="ECO:0000259" key="13">
    <source>
        <dbReference type="PROSITE" id="PS51371"/>
    </source>
</evidence>
<feature type="domain" description="CBS" evidence="13">
    <location>
        <begin position="216"/>
        <end position="275"/>
    </location>
</feature>
<dbReference type="GO" id="GO:0005886">
    <property type="term" value="C:plasma membrane"/>
    <property type="evidence" value="ECO:0007669"/>
    <property type="project" value="UniProtKB-SubCell"/>
</dbReference>
<dbReference type="PANTHER" id="PTHR22777:SF32">
    <property type="entry name" value="UPF0053 INNER MEMBRANE PROTEIN YFJD"/>
    <property type="match status" value="1"/>
</dbReference>
<dbReference type="SMART" id="SM00116">
    <property type="entry name" value="CBS"/>
    <property type="match status" value="2"/>
</dbReference>
<dbReference type="Proteomes" id="UP000199181">
    <property type="component" value="Unassembled WGS sequence"/>
</dbReference>
<evidence type="ECO:0000256" key="3">
    <source>
        <dbReference type="ARBA" id="ARBA00022475"/>
    </source>
</evidence>
<feature type="compositionally biased region" description="Basic and acidic residues" evidence="10">
    <location>
        <begin position="429"/>
        <end position="445"/>
    </location>
</feature>
<dbReference type="SUPFAM" id="SSF54631">
    <property type="entry name" value="CBS-domain pair"/>
    <property type="match status" value="1"/>
</dbReference>
<dbReference type="SMART" id="SM01091">
    <property type="entry name" value="CorC_HlyC"/>
    <property type="match status" value="1"/>
</dbReference>
<evidence type="ECO:0000256" key="8">
    <source>
        <dbReference type="ARBA" id="ARBA00023136"/>
    </source>
</evidence>
<evidence type="ECO:0000256" key="12">
    <source>
        <dbReference type="SAM" id="SignalP"/>
    </source>
</evidence>
<evidence type="ECO:0000256" key="11">
    <source>
        <dbReference type="SAM" id="Phobius"/>
    </source>
</evidence>
<evidence type="ECO:0000256" key="10">
    <source>
        <dbReference type="SAM" id="MobiDB-lite"/>
    </source>
</evidence>
<keyword evidence="6 11" id="KW-1133">Transmembrane helix</keyword>
<gene>
    <name evidence="14" type="ORF">SAMN05443639_12530</name>
</gene>
<dbReference type="InterPro" id="IPR005170">
    <property type="entry name" value="Transptr-assoc_dom"/>
</dbReference>
<reference evidence="15" key="1">
    <citation type="submission" date="2016-10" db="EMBL/GenBank/DDBJ databases">
        <authorList>
            <person name="Varghese N."/>
            <person name="Submissions S."/>
        </authorList>
    </citation>
    <scope>NUCLEOTIDE SEQUENCE [LARGE SCALE GENOMIC DNA]</scope>
    <source>
        <strain evidence="15">DSM 16858</strain>
    </source>
</reference>
<dbReference type="InterPro" id="IPR044751">
    <property type="entry name" value="Ion_transp-like_CBS"/>
</dbReference>
<dbReference type="InterPro" id="IPR016169">
    <property type="entry name" value="FAD-bd_PCMH_sub2"/>
</dbReference>
<keyword evidence="5" id="KW-0677">Repeat</keyword>
<dbReference type="Pfam" id="PF01595">
    <property type="entry name" value="CNNM"/>
    <property type="match status" value="1"/>
</dbReference>
<feature type="domain" description="CBS" evidence="13">
    <location>
        <begin position="280"/>
        <end position="337"/>
    </location>
</feature>
<dbReference type="SUPFAM" id="SSF56176">
    <property type="entry name" value="FAD-binding/transporter-associated domain-like"/>
    <property type="match status" value="1"/>
</dbReference>
<dbReference type="Pfam" id="PF03471">
    <property type="entry name" value="CorC_HlyC"/>
    <property type="match status" value="1"/>
</dbReference>
<evidence type="ECO:0000256" key="4">
    <source>
        <dbReference type="ARBA" id="ARBA00022692"/>
    </source>
</evidence>
<organism evidence="14 15">
    <name type="scientific">Stigmatella erecta</name>
    <dbReference type="NCBI Taxonomy" id="83460"/>
    <lineage>
        <taxon>Bacteria</taxon>
        <taxon>Pseudomonadati</taxon>
        <taxon>Myxococcota</taxon>
        <taxon>Myxococcia</taxon>
        <taxon>Myxococcales</taxon>
        <taxon>Cystobacterineae</taxon>
        <taxon>Archangiaceae</taxon>
        <taxon>Stigmatella</taxon>
    </lineage>
</organism>
<feature type="region of interest" description="Disordered" evidence="10">
    <location>
        <begin position="424"/>
        <end position="471"/>
    </location>
</feature>
<dbReference type="InterPro" id="IPR046342">
    <property type="entry name" value="CBS_dom_sf"/>
</dbReference>
<dbReference type="InterPro" id="IPR002550">
    <property type="entry name" value="CNNM"/>
</dbReference>